<dbReference type="SUPFAM" id="SSF52009">
    <property type="entry name" value="Phosphohistidine domain"/>
    <property type="match status" value="1"/>
</dbReference>
<dbReference type="AlphaFoldDB" id="A0A8H9H596"/>
<dbReference type="InterPro" id="IPR008279">
    <property type="entry name" value="PEP-util_enz_mobile_dom"/>
</dbReference>
<dbReference type="Proteomes" id="UP000653480">
    <property type="component" value="Unassembled WGS sequence"/>
</dbReference>
<dbReference type="NCBIfam" id="NF004508">
    <property type="entry name" value="PRK05849.1"/>
    <property type="match status" value="1"/>
</dbReference>
<protein>
    <recommendedName>
        <fullName evidence="1">PEP-utilising enzyme mobile domain-containing protein</fullName>
    </recommendedName>
</protein>
<dbReference type="SUPFAM" id="SSF56059">
    <property type="entry name" value="Glutathione synthetase ATP-binding domain-like"/>
    <property type="match status" value="1"/>
</dbReference>
<evidence type="ECO:0000313" key="2">
    <source>
        <dbReference type="EMBL" id="GGO16080.1"/>
    </source>
</evidence>
<reference evidence="2" key="1">
    <citation type="journal article" date="2014" name="Int. J. Syst. Evol. Microbiol.">
        <title>Complete genome sequence of Corynebacterium casei LMG S-19264T (=DSM 44701T), isolated from a smear-ripened cheese.</title>
        <authorList>
            <consortium name="US DOE Joint Genome Institute (JGI-PGF)"/>
            <person name="Walter F."/>
            <person name="Albersmeier A."/>
            <person name="Kalinowski J."/>
            <person name="Ruckert C."/>
        </authorList>
    </citation>
    <scope>NUCLEOTIDE SEQUENCE</scope>
    <source>
        <strain evidence="2">CGMCC 4.7138</strain>
    </source>
</reference>
<dbReference type="Pfam" id="PF00391">
    <property type="entry name" value="PEP-utilizers"/>
    <property type="match status" value="1"/>
</dbReference>
<dbReference type="GO" id="GO:0016772">
    <property type="term" value="F:transferase activity, transferring phosphorus-containing groups"/>
    <property type="evidence" value="ECO:0007669"/>
    <property type="project" value="InterPro"/>
</dbReference>
<sequence>MTTKVAVISPGDEDAPAPWMSHRRIALLLSCIFSEIGAEATCFAEGAAARTRFPLSGFRSAVRIPPGTVPLPSAAEAIVRTPGIGMWTTVVARRPAPCGVSFGEAALEALNGCRHLPYDLIATRPGTLARHLVAGHDVPAARMRRGLAVLQDPWQRSRALLGGKDVTLRRLASLLDGSRIDPGLSIDWETWSFDPDGTRKRLANFSGRDAVIVRSCGDGEDGWEQSHAGEYASVVVEPGADATGAIDRVFHSYPALRGRSRVFVQRWLDPVDAACVITTRTLGGAPYYTVVVDEVSGRSDRITSGAGDIAGIRYVHRSHGQDGGGAGIPETDRRLIAATAEVEQVTGSDSLDLELAVAGGAVHLLQVRPLVAAMMREAEEGDSYALVQRAMHRLRKLGDGLLLSTMADWNPAEMIGRRPSPLAVSLYRTLITDRTWARQRAECGYTDLRGTPLMRIVAGSPYIDVRACLASFLPSTLPREDAQAIVRAQGERLRGEPGLHDKVEFAVATTCWTPDAGERLARLGREGVPGGALRRLHGGLITVTRSILDGFSGHAAALAACRSPALVDAHPDRLTDTLAVARRIALIFAHLARAAFVAVDLLRSLEELGLAGDRTEWMRSIHSVASGLLRDAAAVDDGTLTWASFVERHQWTRPGTYDPTVPPYGQQAEKYLRPLLRQPLLTYGPPEPSVPLVADPAAVGKALAPLGLDATRAEAFFREAIRAREAGKTMYAAWVSAALESAAARAARAHLSRSDLTYLRLSEIGEDHPACASLVVRRREELRRQAALLELPDVITQPEDLLSFSRAPGRPSFVGTRSATGPVHLDPTADHPPPPGAVVLVEAADPGYDWVLSRGIAALVTAYGGVNSHMAIRCAELGVCAAIGVGLQQFESCKSAKWMCVDARARRLIIPS</sequence>
<dbReference type="Gene3D" id="3.50.30.10">
    <property type="entry name" value="Phosphohistidine domain"/>
    <property type="match status" value="1"/>
</dbReference>
<name>A0A8H9H596_9ACTN</name>
<dbReference type="EMBL" id="BMMN01000006">
    <property type="protein sequence ID" value="GGO16080.1"/>
    <property type="molecule type" value="Genomic_DNA"/>
</dbReference>
<accession>A0A8H9H596</accession>
<evidence type="ECO:0000259" key="1">
    <source>
        <dbReference type="Pfam" id="PF00391"/>
    </source>
</evidence>
<gene>
    <name evidence="2" type="ORF">GCM10011574_38270</name>
</gene>
<feature type="domain" description="PEP-utilising enzyme mobile" evidence="1">
    <location>
        <begin position="834"/>
        <end position="904"/>
    </location>
</feature>
<reference evidence="2" key="2">
    <citation type="submission" date="2020-09" db="EMBL/GenBank/DDBJ databases">
        <authorList>
            <person name="Sun Q."/>
            <person name="Zhou Y."/>
        </authorList>
    </citation>
    <scope>NUCLEOTIDE SEQUENCE</scope>
    <source>
        <strain evidence="2">CGMCC 4.7138</strain>
    </source>
</reference>
<comment type="caution">
    <text evidence="2">The sequence shown here is derived from an EMBL/GenBank/DDBJ whole genome shotgun (WGS) entry which is preliminary data.</text>
</comment>
<dbReference type="InterPro" id="IPR036637">
    <property type="entry name" value="Phosphohistidine_dom_sf"/>
</dbReference>
<dbReference type="RefSeq" id="WP_142572291.1">
    <property type="nucleotide sequence ID" value="NZ_BMMN01000006.1"/>
</dbReference>
<dbReference type="OrthoDB" id="3590125at2"/>
<keyword evidence="3" id="KW-1185">Reference proteome</keyword>
<organism evidence="2 3">
    <name type="scientific">Microbispora bryophytorum</name>
    <dbReference type="NCBI Taxonomy" id="1460882"/>
    <lineage>
        <taxon>Bacteria</taxon>
        <taxon>Bacillati</taxon>
        <taxon>Actinomycetota</taxon>
        <taxon>Actinomycetes</taxon>
        <taxon>Streptosporangiales</taxon>
        <taxon>Streptosporangiaceae</taxon>
        <taxon>Microbispora</taxon>
    </lineage>
</organism>
<evidence type="ECO:0000313" key="3">
    <source>
        <dbReference type="Proteomes" id="UP000653480"/>
    </source>
</evidence>
<proteinExistence type="predicted"/>